<evidence type="ECO:0000313" key="1">
    <source>
        <dbReference type="EMBL" id="AIW03178.1"/>
    </source>
</evidence>
<evidence type="ECO:0000313" key="2">
    <source>
        <dbReference type="Proteomes" id="UP000030206"/>
    </source>
</evidence>
<reference evidence="1 2" key="1">
    <citation type="submission" date="2014-07" db="EMBL/GenBank/DDBJ databases">
        <title>Complete Genome of Bacillus megaterium Myophage Mater.</title>
        <authorList>
            <person name="Lancaster J.C."/>
            <person name="Hodde M.K."/>
            <person name="Hernandez A.C."/>
            <person name="Everett G.F.K."/>
        </authorList>
    </citation>
    <scope>NUCLEOTIDE SEQUENCE [LARGE SCALE GENOMIC DNA]</scope>
</reference>
<dbReference type="Proteomes" id="UP000030206">
    <property type="component" value="Segment"/>
</dbReference>
<organism evidence="1 2">
    <name type="scientific">Bacillus phage Mater</name>
    <dbReference type="NCBI Taxonomy" id="1540090"/>
    <lineage>
        <taxon>Viruses</taxon>
        <taxon>Duplodnaviria</taxon>
        <taxon>Heunggongvirae</taxon>
        <taxon>Uroviricota</taxon>
        <taxon>Caudoviricetes</taxon>
        <taxon>Herelleviridae</taxon>
        <taxon>Bastillevirinae</taxon>
        <taxon>Matervirus</taxon>
        <taxon>Matervirus mater</taxon>
    </lineage>
</organism>
<keyword evidence="2" id="KW-1185">Reference proteome</keyword>
<protein>
    <submittedName>
        <fullName evidence="1">Uncharacterized protein</fullName>
    </submittedName>
</protein>
<sequence length="66" mass="7956">MTAEEKLQYIKDEIETLITVEDNKRAFHKHTGNEKSEYFYRGRIAYMKHLRNFISKLEIANGEYDQ</sequence>
<proteinExistence type="predicted"/>
<dbReference type="KEGG" id="vg:24606920"/>
<dbReference type="RefSeq" id="YP_009150980.1">
    <property type="nucleotide sequence ID" value="NC_027366.1"/>
</dbReference>
<gene>
    <name evidence="1" type="ORF">CPT_Mater21</name>
</gene>
<dbReference type="GeneID" id="24606920"/>
<name>A0A0A0RUE7_9CAUD</name>
<accession>A0A0A0RUE7</accession>
<dbReference type="EMBL" id="KM236245">
    <property type="protein sequence ID" value="AIW03178.1"/>
    <property type="molecule type" value="Genomic_DNA"/>
</dbReference>